<protein>
    <recommendedName>
        <fullName evidence="13">Disease resistance RPP13-like protein 1</fullName>
    </recommendedName>
</protein>
<dbReference type="GO" id="GO:0043531">
    <property type="term" value="F:ADP binding"/>
    <property type="evidence" value="ECO:0007669"/>
    <property type="project" value="InterPro"/>
</dbReference>
<feature type="domain" description="Disease resistance protein winged helix" evidence="8">
    <location>
        <begin position="1439"/>
        <end position="1508"/>
    </location>
</feature>
<dbReference type="GO" id="GO:0005524">
    <property type="term" value="F:ATP binding"/>
    <property type="evidence" value="ECO:0007669"/>
    <property type="project" value="UniProtKB-KW"/>
</dbReference>
<keyword evidence="3" id="KW-0547">Nucleotide-binding</keyword>
<dbReference type="FunFam" id="1.10.10.10:FF:000322">
    <property type="entry name" value="Probable disease resistance protein At1g63360"/>
    <property type="match status" value="2"/>
</dbReference>
<dbReference type="eggNOG" id="KOG4658">
    <property type="taxonomic scope" value="Eukaryota"/>
</dbReference>
<dbReference type="PANTHER" id="PTHR36766:SF40">
    <property type="entry name" value="DISEASE RESISTANCE PROTEIN RGA3"/>
    <property type="match status" value="1"/>
</dbReference>
<feature type="domain" description="Disease resistance N-terminal" evidence="7">
    <location>
        <begin position="11"/>
        <end position="100"/>
    </location>
</feature>
<feature type="domain" description="R13L1/DRL21-like LRR repeat region" evidence="9">
    <location>
        <begin position="1701"/>
        <end position="1827"/>
    </location>
</feature>
<dbReference type="InterPro" id="IPR042197">
    <property type="entry name" value="Apaf_helical"/>
</dbReference>
<evidence type="ECO:0000256" key="2">
    <source>
        <dbReference type="ARBA" id="ARBA00022737"/>
    </source>
</evidence>
<dbReference type="EnsemblPlants" id="KRH20628">
    <property type="protein sequence ID" value="KRH20628"/>
    <property type="gene ID" value="GLYMA_13G190400"/>
</dbReference>
<evidence type="ECO:0000259" key="7">
    <source>
        <dbReference type="Pfam" id="PF18052"/>
    </source>
</evidence>
<dbReference type="PRINTS" id="PR00364">
    <property type="entry name" value="DISEASERSIST"/>
</dbReference>
<dbReference type="PaxDb" id="3847-GLYMA13G25970.1"/>
<dbReference type="Gene3D" id="3.80.10.10">
    <property type="entry name" value="Ribonuclease Inhibitor"/>
    <property type="match status" value="5"/>
</dbReference>
<dbReference type="Gene3D" id="1.20.5.4130">
    <property type="match status" value="2"/>
</dbReference>
<dbReference type="Gene3D" id="1.10.8.430">
    <property type="entry name" value="Helical domain of apoptotic protease-activating factors"/>
    <property type="match status" value="2"/>
</dbReference>
<evidence type="ECO:0000259" key="6">
    <source>
        <dbReference type="Pfam" id="PF00931"/>
    </source>
</evidence>
<feature type="domain" description="Disease resistance protein winged helix" evidence="8">
    <location>
        <begin position="442"/>
        <end position="511"/>
    </location>
</feature>
<evidence type="ECO:0000313" key="11">
    <source>
        <dbReference type="EnsemblPlants" id="KRH20628"/>
    </source>
</evidence>
<evidence type="ECO:0008006" key="13">
    <source>
        <dbReference type="Google" id="ProtNLM"/>
    </source>
</evidence>
<dbReference type="Proteomes" id="UP000008827">
    <property type="component" value="Chromosome 13"/>
</dbReference>
<sequence length="2199" mass="249568">MALELVGGALLSAFLQVAFEKLASPQVRDFFRGRKLDEKLLNNLEIKLNSIQALADDAELKQFRDPRVRNWLLKVKDAVFDAEDLLDEIQHEISKCQVEAEAEAESQTCTCKVPNFFKSSPVGSFNKEIKSRMEQVLEDLENLASQSGYLGLQNASGVGSGFGGAVSQQSQSTSLLVESVIYGRDDDKEMIFNWLTSDIDNCNKLSILSIVGMGGLGKTTLAQHVFNDPRIENKFDIKAWVCVSDEFDVFNVTRTILEAVTKSTDDSRNREMVQGRLREKLTGKRFFLVLDDVWNRKQKEWKDLQTPLNDGASGSKIVVTTRDKKVASIVGSNKIHSLELLQDDHCWRLFTKHAFQDDSHQPNPDFKEIGVKIVKKCKGLPLALTTIGSLLHQKSSISEWEGILKSEIWEFSEEDISIVPALALSYHHLPSHLKRCFAYCALFPKDYRFHKEGLIQLWMAENFLQCHQQSRSPEEVGEQYFNDLLSRSFFQQSSNIKGTPFVMHDLLNDLAKYVCGDICFRLEDDQVTNIPKTTRHFSVASNHVKCFDGFRTLYNAERLRTFMPSSEEMSFHNYNWWHCMMSTDELFSKFKFLRVLSLSGYSNLTEALDSVGNLKYLHSLDLSNTDIKKLPESTCSLYNLQILKLNGCRHLKELPSNLHKLTDLHRLELINTGVRKVPAHLGKLKYLQVLMSSFNVGKSREFSIQQLGELNLHGSLSIRQLQNVENPSDALAVDLKNKTHLVEVELEWDSDRNPDDSTKERDEIVIENLQPSKHLEKLRMRNYGGTQFPSWLSDNSSCNVVSLTLDNCQSCQRLPPLGLLPFLKELSIGGLDGIVSINDDFFGSSSSSFTSLESLKFFDMKEWEEWECKGVTGAFPRLQRLSILHCPKLKGLPPLGLLPFLKELSIGGLDGIVSINADFFGSSSSSFASLEILEFSRMKEWEEWECKGVTGAFPRLQRLSIKDCPKLKGHLPEQLCHLNDLKISGCEQLVPSALSAPDIHELVGGSLLSAFLQVAFEKLASLQVRGFFRGRKLDEKLLNNLEIKLNSIQALADDAELKQFRDPLVRNWLLKVKDAVFDAEDILDEIQHEISKCQVEVEAEAESQTCTCNVPNFFKSSPASSFNREIKSRIEQVLENLENLARQSGYLGLKNASGVGSGFGGAVSQQSQSTSLLVESVIYGRDDDKEMIVNWLTSDIDNCSELSILSIVGMGGLGKTKLAQHVFNDPRIENKFDIKAWVCVSDEFDVFNVTRTILVEVTKSTDDSRNREMVQERLRLKLTGKRFFLVLDDVWNRNQEKWKDLLTPLNDGAPGSKIVVTTRDKKVASIVGSNKIHSLELLQDDHCWRLFAKHAFQDDSHQPNPDFKEIGAKIVEKCKGLPLALTTIGSLLHQKSSISEWEGILRSEIWEFSEEDSSIVPALALSYHHLPSHLKRCFAYFALFPKDYRFHKEGLIQLWMAENFLQCHQQSRSPEEVGEQYFNDLLSRSFFQQSSNIKGTPFVMHDLLNDLAKYVCGDICFRLEDDQVTNIPKTTRHFSVASNYVKCFDGFRTLYNAERLRTFMSSSEEMSFHYYNRWQCKMSTDELFSKFKFLRVLSLSGYSNLTEAPDSVGNLKYLHSLDLSNTDIEKLPESTCSLYNLLILKLNGCKHLKELPSNLHKLTNLHSLELINTGVRKVPAHLGKLKYLQVSMSPFKVGKSREFSIQQLGELNLHGSLSIQNLQNVENPSDALAVDLKNKTHLVEVELRWDFFWNPDDSTKERDEIVIENLQPSKHLEKLTMRHYGGKQFPRWLFNNSLLNVVSLTLENCQSCQRLPPLGLLPFLKELSIEGLDGIVSINADFFGSSSCSFTSLESLKFFDMEEWEEWEYKGVTGAFPRLQRLYIEDCPKLKGHLPEQLCHLNDLKISGCEQLVPSALSAPDIHKLYLRDCGKLQIDHGFTLKELTITGHTVEAALLEQIGRNYSCSNNNIPMHSCYDFLLRLEISSGCDSLMTIQLDIFPMLRRLDIRKCPNLQRISQGQAHNHLQCLRIVECPQLESLPEGMHVLLPSLNYLYIGDCPKVQMFPEGGVPSNLKRMGLYGSSKLISLKSALGGNHSLESLEIGKVDLESLLDEGVLPHSLVTLWIRECGDLKRLDYKGLCHLSSLETLILYDCPRLECLPEEGLPKSISTLHIDNCPLLQQRCREPEGEDWPKIAHIEHVYCK</sequence>
<dbReference type="Pfam" id="PF00931">
    <property type="entry name" value="NB-ARC"/>
    <property type="match status" value="2"/>
</dbReference>
<proteinExistence type="predicted"/>
<dbReference type="ExpressionAtlas" id="I1M0L1">
    <property type="expression patterns" value="baseline and differential"/>
</dbReference>
<dbReference type="SUPFAM" id="SSF52540">
    <property type="entry name" value="P-loop containing nucleoside triphosphate hydrolases"/>
    <property type="match status" value="2"/>
</dbReference>
<dbReference type="Gramene" id="KRH20628">
    <property type="protein sequence ID" value="KRH20628"/>
    <property type="gene ID" value="GLYMA_13G190400"/>
</dbReference>
<keyword evidence="5" id="KW-0067">ATP-binding</keyword>
<reference evidence="10" key="3">
    <citation type="submission" date="2018-07" db="EMBL/GenBank/DDBJ databases">
        <title>WGS assembly of Glycine max.</title>
        <authorList>
            <person name="Schmutz J."/>
            <person name="Cannon S."/>
            <person name="Schlueter J."/>
            <person name="Ma J."/>
            <person name="Mitros T."/>
            <person name="Nelson W."/>
            <person name="Hyten D."/>
            <person name="Song Q."/>
            <person name="Thelen J."/>
            <person name="Cheng J."/>
            <person name="Xu D."/>
            <person name="Hellsten U."/>
            <person name="May G."/>
            <person name="Yu Y."/>
            <person name="Sakurai T."/>
            <person name="Umezawa T."/>
            <person name="Bhattacharyya M."/>
            <person name="Sandhu D."/>
            <person name="Valliyodan B."/>
            <person name="Lindquist E."/>
            <person name="Peto M."/>
            <person name="Grant D."/>
            <person name="Shu S."/>
            <person name="Goodstein D."/>
            <person name="Barry K."/>
            <person name="Futrell-Griggs M."/>
            <person name="Abernathy B."/>
            <person name="Du J."/>
            <person name="Tian Z."/>
            <person name="Zhu L."/>
            <person name="Gill N."/>
            <person name="Joshi T."/>
            <person name="Libault M."/>
            <person name="Sethuraman A."/>
            <person name="Zhang X."/>
            <person name="Shinozaki K."/>
            <person name="Nguyen H."/>
            <person name="Wing R."/>
            <person name="Cregan P."/>
            <person name="Specht J."/>
            <person name="Grimwood J."/>
            <person name="Rokhsar D."/>
            <person name="Stacey G."/>
            <person name="Shoemaker R."/>
            <person name="Jackson S."/>
        </authorList>
    </citation>
    <scope>NUCLEOTIDE SEQUENCE</scope>
    <source>
        <tissue evidence="10">Callus</tissue>
    </source>
</reference>
<evidence type="ECO:0000313" key="10">
    <source>
        <dbReference type="EMBL" id="KRH20628.1"/>
    </source>
</evidence>
<dbReference type="InterPro" id="IPR056789">
    <property type="entry name" value="LRR_R13L1-DRL21"/>
</dbReference>
<evidence type="ECO:0000259" key="9">
    <source>
        <dbReference type="Pfam" id="PF25019"/>
    </source>
</evidence>
<dbReference type="PANTHER" id="PTHR36766">
    <property type="entry name" value="PLANT BROAD-SPECTRUM MILDEW RESISTANCE PROTEIN RPW8"/>
    <property type="match status" value="1"/>
</dbReference>
<keyword evidence="1" id="KW-0433">Leucine-rich repeat</keyword>
<dbReference type="Pfam" id="PF18052">
    <property type="entry name" value="Rx_N"/>
    <property type="match status" value="2"/>
</dbReference>
<evidence type="ECO:0000256" key="3">
    <source>
        <dbReference type="ARBA" id="ARBA00022741"/>
    </source>
</evidence>
<dbReference type="Gene3D" id="3.40.50.300">
    <property type="entry name" value="P-loop containing nucleotide triphosphate hydrolases"/>
    <property type="match status" value="2"/>
</dbReference>
<name>I1M0L1_SOYBN</name>
<dbReference type="GeneID" id="100818432"/>
<organism evidence="11">
    <name type="scientific">Glycine max</name>
    <name type="common">Soybean</name>
    <name type="synonym">Glycine hispida</name>
    <dbReference type="NCBI Taxonomy" id="3847"/>
    <lineage>
        <taxon>Eukaryota</taxon>
        <taxon>Viridiplantae</taxon>
        <taxon>Streptophyta</taxon>
        <taxon>Embryophyta</taxon>
        <taxon>Tracheophyta</taxon>
        <taxon>Spermatophyta</taxon>
        <taxon>Magnoliopsida</taxon>
        <taxon>eudicotyledons</taxon>
        <taxon>Gunneridae</taxon>
        <taxon>Pentapetalae</taxon>
        <taxon>rosids</taxon>
        <taxon>fabids</taxon>
        <taxon>Fabales</taxon>
        <taxon>Fabaceae</taxon>
        <taxon>Papilionoideae</taxon>
        <taxon>50 kb inversion clade</taxon>
        <taxon>NPAAA clade</taxon>
        <taxon>indigoferoid/millettioid clade</taxon>
        <taxon>Phaseoleae</taxon>
        <taxon>Glycine</taxon>
        <taxon>Glycine subgen. Soja</taxon>
    </lineage>
</organism>
<dbReference type="EMBL" id="CM000846">
    <property type="protein sequence ID" value="KRH20628.1"/>
    <property type="molecule type" value="Genomic_DNA"/>
</dbReference>
<keyword evidence="2" id="KW-0677">Repeat</keyword>
<reference evidence="11" key="2">
    <citation type="submission" date="2018-02" db="UniProtKB">
        <authorList>
            <consortium name="EnsemblPlants"/>
        </authorList>
    </citation>
    <scope>IDENTIFICATION</scope>
    <source>
        <strain evidence="11">Williams 82</strain>
    </source>
</reference>
<dbReference type="GO" id="GO:0098542">
    <property type="term" value="P:defense response to other organism"/>
    <property type="evidence" value="ECO:0000318"/>
    <property type="project" value="GO_Central"/>
</dbReference>
<evidence type="ECO:0000256" key="5">
    <source>
        <dbReference type="ARBA" id="ARBA00022840"/>
    </source>
</evidence>
<dbReference type="SMR" id="I1M0L1"/>
<dbReference type="HOGENOM" id="CLU_001151_0_0_1"/>
<keyword evidence="12" id="KW-1185">Reference proteome</keyword>
<evidence type="ECO:0000256" key="1">
    <source>
        <dbReference type="ARBA" id="ARBA00022614"/>
    </source>
</evidence>
<dbReference type="KEGG" id="gmx:100818432"/>
<dbReference type="Pfam" id="PF23559">
    <property type="entry name" value="WHD_DRP"/>
    <property type="match status" value="2"/>
</dbReference>
<evidence type="ECO:0000313" key="12">
    <source>
        <dbReference type="Proteomes" id="UP000008827"/>
    </source>
</evidence>
<keyword evidence="4" id="KW-0611">Plant defense</keyword>
<dbReference type="Gene3D" id="1.10.10.10">
    <property type="entry name" value="Winged helix-like DNA-binding domain superfamily/Winged helix DNA-binding domain"/>
    <property type="match status" value="2"/>
</dbReference>
<dbReference type="InterPro" id="IPR027417">
    <property type="entry name" value="P-loop_NTPase"/>
</dbReference>
<dbReference type="InterPro" id="IPR041118">
    <property type="entry name" value="Rx_N"/>
</dbReference>
<dbReference type="OrthoDB" id="25838at2759"/>
<feature type="domain" description="R13L1/DRL21-like LRR repeat region" evidence="9">
    <location>
        <begin position="704"/>
        <end position="830"/>
    </location>
</feature>
<evidence type="ECO:0000256" key="4">
    <source>
        <dbReference type="ARBA" id="ARBA00022821"/>
    </source>
</evidence>
<dbReference type="SUPFAM" id="SSF52058">
    <property type="entry name" value="L domain-like"/>
    <property type="match status" value="3"/>
</dbReference>
<feature type="domain" description="Disease resistance N-terminal" evidence="7">
    <location>
        <begin position="1011"/>
        <end position="1099"/>
    </location>
</feature>
<dbReference type="Pfam" id="PF25019">
    <property type="entry name" value="LRR_R13L1-DRL21"/>
    <property type="match status" value="2"/>
</dbReference>
<feature type="domain" description="NB-ARC" evidence="6">
    <location>
        <begin position="1183"/>
        <end position="1355"/>
    </location>
</feature>
<dbReference type="InterPro" id="IPR058922">
    <property type="entry name" value="WHD_DRP"/>
</dbReference>
<feature type="domain" description="NB-ARC" evidence="6">
    <location>
        <begin position="185"/>
        <end position="358"/>
    </location>
</feature>
<accession>I1M0L1</accession>
<dbReference type="AlphaFoldDB" id="I1M0L1"/>
<dbReference type="InterPro" id="IPR036388">
    <property type="entry name" value="WH-like_DNA-bd_sf"/>
</dbReference>
<dbReference type="InterPro" id="IPR002182">
    <property type="entry name" value="NB-ARC"/>
</dbReference>
<gene>
    <name evidence="11" type="primary">LOC100818432</name>
    <name evidence="10" type="ORF">GLYMA_13G190400</name>
</gene>
<dbReference type="InterPro" id="IPR032675">
    <property type="entry name" value="LRR_dom_sf"/>
</dbReference>
<reference evidence="10 11" key="1">
    <citation type="journal article" date="2010" name="Nature">
        <title>Genome sequence of the palaeopolyploid soybean.</title>
        <authorList>
            <person name="Schmutz J."/>
            <person name="Cannon S.B."/>
            <person name="Schlueter J."/>
            <person name="Ma J."/>
            <person name="Mitros T."/>
            <person name="Nelson W."/>
            <person name="Hyten D.L."/>
            <person name="Song Q."/>
            <person name="Thelen J.J."/>
            <person name="Cheng J."/>
            <person name="Xu D."/>
            <person name="Hellsten U."/>
            <person name="May G.D."/>
            <person name="Yu Y."/>
            <person name="Sakurai T."/>
            <person name="Umezawa T."/>
            <person name="Bhattacharyya M.K."/>
            <person name="Sandhu D."/>
            <person name="Valliyodan B."/>
            <person name="Lindquist E."/>
            <person name="Peto M."/>
            <person name="Grant D."/>
            <person name="Shu S."/>
            <person name="Goodstein D."/>
            <person name="Barry K."/>
            <person name="Futrell-Griggs M."/>
            <person name="Abernathy B."/>
            <person name="Du J."/>
            <person name="Tian Z."/>
            <person name="Zhu L."/>
            <person name="Gill N."/>
            <person name="Joshi T."/>
            <person name="Libault M."/>
            <person name="Sethuraman A."/>
            <person name="Zhang X.-C."/>
            <person name="Shinozaki K."/>
            <person name="Nguyen H.T."/>
            <person name="Wing R.A."/>
            <person name="Cregan P."/>
            <person name="Specht J."/>
            <person name="Grimwood J."/>
            <person name="Rokhsar D."/>
            <person name="Stacey G."/>
            <person name="Shoemaker R.C."/>
            <person name="Jackson S.A."/>
        </authorList>
    </citation>
    <scope>NUCLEOTIDE SEQUENCE [LARGE SCALE GENOMIC DNA]</scope>
    <source>
        <strain evidence="11">cv. Williams 82</strain>
        <tissue evidence="10">Callus</tissue>
    </source>
</reference>
<dbReference type="RefSeq" id="XP_006594359.1">
    <property type="nucleotide sequence ID" value="XM_006594296.4"/>
</dbReference>
<evidence type="ECO:0000259" key="8">
    <source>
        <dbReference type="Pfam" id="PF23559"/>
    </source>
</evidence>
<dbReference type="FunFam" id="3.40.50.300:FF:001091">
    <property type="entry name" value="Probable disease resistance protein At1g61300"/>
    <property type="match status" value="2"/>
</dbReference>